<dbReference type="Pfam" id="PF01547">
    <property type="entry name" value="SBP_bac_1"/>
    <property type="match status" value="1"/>
</dbReference>
<evidence type="ECO:0000313" key="1">
    <source>
        <dbReference type="EMBL" id="GAA1996696.1"/>
    </source>
</evidence>
<dbReference type="PANTHER" id="PTHR43649">
    <property type="entry name" value="ARABINOSE-BINDING PROTEIN-RELATED"/>
    <property type="match status" value="1"/>
</dbReference>
<organism evidence="1 2">
    <name type="scientific">Microbacterium pumilum</name>
    <dbReference type="NCBI Taxonomy" id="344165"/>
    <lineage>
        <taxon>Bacteria</taxon>
        <taxon>Bacillati</taxon>
        <taxon>Actinomycetota</taxon>
        <taxon>Actinomycetes</taxon>
        <taxon>Micrococcales</taxon>
        <taxon>Microbacteriaceae</taxon>
        <taxon>Microbacterium</taxon>
    </lineage>
</organism>
<dbReference type="InterPro" id="IPR006059">
    <property type="entry name" value="SBP"/>
</dbReference>
<dbReference type="SUPFAM" id="SSF53850">
    <property type="entry name" value="Periplasmic binding protein-like II"/>
    <property type="match status" value="1"/>
</dbReference>
<name>A0ABP5EGK8_9MICO</name>
<dbReference type="PROSITE" id="PS51257">
    <property type="entry name" value="PROKAR_LIPOPROTEIN"/>
    <property type="match status" value="1"/>
</dbReference>
<dbReference type="PANTHER" id="PTHR43649:SF12">
    <property type="entry name" value="DIACETYLCHITOBIOSE BINDING PROTEIN DASA"/>
    <property type="match status" value="1"/>
</dbReference>
<reference evidence="2" key="1">
    <citation type="journal article" date="2019" name="Int. J. Syst. Evol. Microbiol.">
        <title>The Global Catalogue of Microorganisms (GCM) 10K type strain sequencing project: providing services to taxonomists for standard genome sequencing and annotation.</title>
        <authorList>
            <consortium name="The Broad Institute Genomics Platform"/>
            <consortium name="The Broad Institute Genome Sequencing Center for Infectious Disease"/>
            <person name="Wu L."/>
            <person name="Ma J."/>
        </authorList>
    </citation>
    <scope>NUCLEOTIDE SEQUENCE [LARGE SCALE GENOMIC DNA]</scope>
    <source>
        <strain evidence="2">JCM 14902</strain>
    </source>
</reference>
<dbReference type="Proteomes" id="UP001500326">
    <property type="component" value="Unassembled WGS sequence"/>
</dbReference>
<dbReference type="EMBL" id="BAAAOH010000001">
    <property type="protein sequence ID" value="GAA1996696.1"/>
    <property type="molecule type" value="Genomic_DNA"/>
</dbReference>
<keyword evidence="2" id="KW-1185">Reference proteome</keyword>
<dbReference type="InterPro" id="IPR050490">
    <property type="entry name" value="Bact_solute-bd_prot1"/>
</dbReference>
<sequence>MPESNRPLDRYRPLGLLVATGVVSVLALAGCAAPGSSAPDSTETPSDVSAELTSDDVVVSMLLESGGAPAVKSLAAEFTKQHPNVTFDIKEDNFQNLTANAAKIIASPDAPDLVRYPNVAEQAKNGTITNLDAYAAAFGWDDWPQSLLGQMRVNDDGTRGAGSLYGMGIGFNVTGVYYNKKLAEQIGMTTPPETLDDFVALLDDAVAAGLTPMSMGNKGWNASFPLQGIQNQLPGVDDLRDWIYQVPDATYETDSAVEAATMLQDWNNKGYFLPDVNAIDYPTMVSTFAEGKAVFILDGDWNNAAYDGAGGTDTFGFFPFPPVTADGSLVAMASPSTYVLPKSAKNAATTAYFLNWVATDPEAREIVVTQAGSNPGGPTDLELPTIDPSSLASLTLPFGTEVSDQGGAMDFIANATAGIWPTTIGPNSQLLLANKMTPDEFVASVQKQYETELGR</sequence>
<gene>
    <name evidence="1" type="ORF">GCM10009777_37090</name>
</gene>
<dbReference type="Gene3D" id="3.40.190.10">
    <property type="entry name" value="Periplasmic binding protein-like II"/>
    <property type="match status" value="2"/>
</dbReference>
<comment type="caution">
    <text evidence="1">The sequence shown here is derived from an EMBL/GenBank/DDBJ whole genome shotgun (WGS) entry which is preliminary data.</text>
</comment>
<protein>
    <submittedName>
        <fullName evidence="1">Extracellular solute-binding protein</fullName>
    </submittedName>
</protein>
<proteinExistence type="predicted"/>
<evidence type="ECO:0000313" key="2">
    <source>
        <dbReference type="Proteomes" id="UP001500326"/>
    </source>
</evidence>
<accession>A0ABP5EGK8</accession>